<dbReference type="RefSeq" id="WP_313497981.1">
    <property type="nucleotide sequence ID" value="NZ_CP134879.1"/>
</dbReference>
<dbReference type="SUPFAM" id="SSF103473">
    <property type="entry name" value="MFS general substrate transporter"/>
    <property type="match status" value="1"/>
</dbReference>
<sequence>MTSPVTAPFRVDRRRVATLAGTQLVAGVGVSGGIGVGALLAEEISSERWSGLPQTMIVLGSAIAAVPLARFAGTHGRRASLTLGYGIAVLGALVAFTGGALRSLPVLLAGAALTGGGMAAGLQARFAATDGVPDSRRGRVLSLVVWASAAGAVLGPNLIGPGTRLGAALGVTSLAGPWLFAVTTLTIGAASIALLLRDGRPASAPPRRHIRTTLTAMLHHADGRLGLIAMATGHAVMVGIMAMSSVHLHGHGSTLRFVGIVVSAHVAGMYALAPVFGWLADRLGARAVVGLGGALLLAGTACTWSSGRADAGSGSHAAAEAWATVGLVLLGLGWSAATIAAATLVAVLSHHGGATPTDVQGVADLTMGLAGATAGALSGVAMAAWGYQGLSIAGAVLLAPLLVALMGHIRTGALPRDGSATA</sequence>
<proteinExistence type="predicted"/>
<dbReference type="PANTHER" id="PTHR23534:SF1">
    <property type="entry name" value="MAJOR FACILITATOR SUPERFAMILY PROTEIN"/>
    <property type="match status" value="1"/>
</dbReference>
<evidence type="ECO:0000313" key="7">
    <source>
        <dbReference type="EMBL" id="WNM24352.1"/>
    </source>
</evidence>
<accession>A0AA96F698</accession>
<comment type="subcellular location">
    <subcellularLocation>
        <location evidence="1">Cell membrane</location>
        <topology evidence="1">Multi-pass membrane protein</topology>
    </subcellularLocation>
</comment>
<feature type="transmembrane region" description="Helical" evidence="5">
    <location>
        <begin position="52"/>
        <end position="71"/>
    </location>
</feature>
<dbReference type="InterPro" id="IPR011701">
    <property type="entry name" value="MFS"/>
</dbReference>
<dbReference type="GO" id="GO:0005886">
    <property type="term" value="C:plasma membrane"/>
    <property type="evidence" value="ECO:0007669"/>
    <property type="project" value="UniProtKB-SubCell"/>
</dbReference>
<evidence type="ECO:0000256" key="3">
    <source>
        <dbReference type="ARBA" id="ARBA00022989"/>
    </source>
</evidence>
<dbReference type="Gene3D" id="1.20.1250.20">
    <property type="entry name" value="MFS general substrate transporter like domains"/>
    <property type="match status" value="1"/>
</dbReference>
<feature type="transmembrane region" description="Helical" evidence="5">
    <location>
        <begin position="16"/>
        <end position="40"/>
    </location>
</feature>
<dbReference type="PROSITE" id="PS50850">
    <property type="entry name" value="MFS"/>
    <property type="match status" value="1"/>
</dbReference>
<feature type="transmembrane region" description="Helical" evidence="5">
    <location>
        <begin position="140"/>
        <end position="158"/>
    </location>
</feature>
<evidence type="ECO:0000256" key="4">
    <source>
        <dbReference type="ARBA" id="ARBA00023136"/>
    </source>
</evidence>
<dbReference type="AlphaFoldDB" id="A0AA96F698"/>
<protein>
    <submittedName>
        <fullName evidence="7">MFS transporter</fullName>
    </submittedName>
</protein>
<dbReference type="InterPro" id="IPR020846">
    <property type="entry name" value="MFS_dom"/>
</dbReference>
<gene>
    <name evidence="7" type="ORF">RN606_13460</name>
</gene>
<dbReference type="InterPro" id="IPR036259">
    <property type="entry name" value="MFS_trans_sf"/>
</dbReference>
<evidence type="ECO:0000313" key="8">
    <source>
        <dbReference type="Proteomes" id="UP001304125"/>
    </source>
</evidence>
<keyword evidence="2 5" id="KW-0812">Transmembrane</keyword>
<feature type="transmembrane region" description="Helical" evidence="5">
    <location>
        <begin position="390"/>
        <end position="409"/>
    </location>
</feature>
<feature type="transmembrane region" description="Helical" evidence="5">
    <location>
        <begin position="287"/>
        <end position="307"/>
    </location>
</feature>
<feature type="transmembrane region" description="Helical" evidence="5">
    <location>
        <begin position="327"/>
        <end position="349"/>
    </location>
</feature>
<evidence type="ECO:0000256" key="2">
    <source>
        <dbReference type="ARBA" id="ARBA00022692"/>
    </source>
</evidence>
<keyword evidence="4 5" id="KW-0472">Membrane</keyword>
<feature type="transmembrane region" description="Helical" evidence="5">
    <location>
        <begin position="361"/>
        <end position="384"/>
    </location>
</feature>
<feature type="transmembrane region" description="Helical" evidence="5">
    <location>
        <begin position="257"/>
        <end position="280"/>
    </location>
</feature>
<feature type="domain" description="Major facilitator superfamily (MFS) profile" evidence="6">
    <location>
        <begin position="1"/>
        <end position="412"/>
    </location>
</feature>
<feature type="transmembrane region" description="Helical" evidence="5">
    <location>
        <begin position="83"/>
        <end position="101"/>
    </location>
</feature>
<feature type="transmembrane region" description="Helical" evidence="5">
    <location>
        <begin position="107"/>
        <end position="128"/>
    </location>
</feature>
<evidence type="ECO:0000256" key="1">
    <source>
        <dbReference type="ARBA" id="ARBA00004651"/>
    </source>
</evidence>
<keyword evidence="8" id="KW-1185">Reference proteome</keyword>
<dbReference type="PANTHER" id="PTHR23534">
    <property type="entry name" value="MFS PERMEASE"/>
    <property type="match status" value="1"/>
</dbReference>
<evidence type="ECO:0000256" key="5">
    <source>
        <dbReference type="SAM" id="Phobius"/>
    </source>
</evidence>
<name>A0AA96F698_9MICO</name>
<dbReference type="GO" id="GO:0022857">
    <property type="term" value="F:transmembrane transporter activity"/>
    <property type="evidence" value="ECO:0007669"/>
    <property type="project" value="InterPro"/>
</dbReference>
<feature type="transmembrane region" description="Helical" evidence="5">
    <location>
        <begin position="178"/>
        <end position="196"/>
    </location>
</feature>
<dbReference type="EMBL" id="CP134879">
    <property type="protein sequence ID" value="WNM24352.1"/>
    <property type="molecule type" value="Genomic_DNA"/>
</dbReference>
<dbReference type="Proteomes" id="UP001304125">
    <property type="component" value="Chromosome"/>
</dbReference>
<evidence type="ECO:0000259" key="6">
    <source>
        <dbReference type="PROSITE" id="PS50850"/>
    </source>
</evidence>
<keyword evidence="3 5" id="KW-1133">Transmembrane helix</keyword>
<dbReference type="Pfam" id="PF07690">
    <property type="entry name" value="MFS_1"/>
    <property type="match status" value="1"/>
</dbReference>
<reference evidence="7 8" key="1">
    <citation type="submission" date="2023-09" db="EMBL/GenBank/DDBJ databases">
        <title>Demequina sp. a novel bacteria isolated from Capsicum annuum.</title>
        <authorList>
            <person name="Humaira Z."/>
            <person name="Lee J."/>
            <person name="Cho D."/>
        </authorList>
    </citation>
    <scope>NUCLEOTIDE SEQUENCE [LARGE SCALE GENOMIC DNA]</scope>
    <source>
        <strain evidence="7 8">OYTSA14</strain>
    </source>
</reference>
<feature type="transmembrane region" description="Helical" evidence="5">
    <location>
        <begin position="225"/>
        <end position="245"/>
    </location>
</feature>
<organism evidence="7 8">
    <name type="scientific">Demequina capsici</name>
    <dbReference type="NCBI Taxonomy" id="3075620"/>
    <lineage>
        <taxon>Bacteria</taxon>
        <taxon>Bacillati</taxon>
        <taxon>Actinomycetota</taxon>
        <taxon>Actinomycetes</taxon>
        <taxon>Micrococcales</taxon>
        <taxon>Demequinaceae</taxon>
        <taxon>Demequina</taxon>
    </lineage>
</organism>